<evidence type="ECO:0000256" key="2">
    <source>
        <dbReference type="SAM" id="Phobius"/>
    </source>
</evidence>
<feature type="region of interest" description="Disordered" evidence="1">
    <location>
        <begin position="312"/>
        <end position="348"/>
    </location>
</feature>
<keyword evidence="2" id="KW-1133">Transmembrane helix</keyword>
<proteinExistence type="predicted"/>
<dbReference type="Pfam" id="PF08341">
    <property type="entry name" value="TED"/>
    <property type="match status" value="1"/>
</dbReference>
<protein>
    <submittedName>
        <fullName evidence="5">TQXA domain-containing protein/LPXTG-motif cell wall-anchored protein</fullName>
    </submittedName>
</protein>
<reference evidence="5 6" key="1">
    <citation type="submission" date="2020-08" db="EMBL/GenBank/DDBJ databases">
        <title>Sequencing the genomes of 1000 actinobacteria strains.</title>
        <authorList>
            <person name="Klenk H.-P."/>
        </authorList>
    </citation>
    <scope>NUCLEOTIDE SEQUENCE [LARGE SCALE GENOMIC DNA]</scope>
    <source>
        <strain evidence="5 6">DSM 44230</strain>
    </source>
</reference>
<dbReference type="Proteomes" id="UP000533598">
    <property type="component" value="Unassembled WGS sequence"/>
</dbReference>
<evidence type="ECO:0000256" key="1">
    <source>
        <dbReference type="SAM" id="MobiDB-lite"/>
    </source>
</evidence>
<evidence type="ECO:0000256" key="3">
    <source>
        <dbReference type="SAM" id="SignalP"/>
    </source>
</evidence>
<name>A0A7W7C607_9PSEU</name>
<dbReference type="RefSeq" id="WP_185001181.1">
    <property type="nucleotide sequence ID" value="NZ_BAAAUI010000026.1"/>
</dbReference>
<feature type="domain" description="Thioester" evidence="4">
    <location>
        <begin position="72"/>
        <end position="182"/>
    </location>
</feature>
<keyword evidence="3" id="KW-0732">Signal</keyword>
<dbReference type="NCBIfam" id="TIGR01167">
    <property type="entry name" value="LPXTG_anchor"/>
    <property type="match status" value="1"/>
</dbReference>
<feature type="chain" id="PRO_5031563625" evidence="3">
    <location>
        <begin position="31"/>
        <end position="385"/>
    </location>
</feature>
<comment type="caution">
    <text evidence="5">The sequence shown here is derived from an EMBL/GenBank/DDBJ whole genome shotgun (WGS) entry which is preliminary data.</text>
</comment>
<sequence length="385" mass="40331">MASRLRAARLGAVLLTATAISLVSAAPAMAQTKAKVDKTANEGNFHVRLNDGKSVPTLLIGLRLPDGTALKTYCVELTVGVRDNAQMIESPWSKYPGADSKGHDNQSDFKSSPDKVNWILHHSYPTIDVAELGKTVGADLDNNEAIAGTQAAIWHYSNKVSLHDNNTPDVKAVYKYLTGEKNVGMKNQPAPSLELTPEQLAGNAGTKIGPFTVKSTSDKIKLTADAPKGVKVVDKSGKELTEATNGQEIFVDVPADAPAGKAGFKLEATTKIDKGRLFVANDGKPSQTLILAQATNAKLAAQAKVDWKAAPVTTKPTTSTTTPAPTTTTSKTEVPATTTSPVPPVKNTGGLANTGASVITLSLVGVVLLGGGALALVLQRRRKRA</sequence>
<feature type="compositionally biased region" description="Basic and acidic residues" evidence="1">
    <location>
        <begin position="100"/>
        <end position="111"/>
    </location>
</feature>
<keyword evidence="6" id="KW-1185">Reference proteome</keyword>
<dbReference type="InterPro" id="IPR023849">
    <property type="entry name" value="TQXA_dom"/>
</dbReference>
<gene>
    <name evidence="5" type="ORF">HNR67_001282</name>
</gene>
<evidence type="ECO:0000259" key="4">
    <source>
        <dbReference type="Pfam" id="PF08341"/>
    </source>
</evidence>
<feature type="region of interest" description="Disordered" evidence="1">
    <location>
        <begin position="92"/>
        <end position="111"/>
    </location>
</feature>
<dbReference type="NCBIfam" id="TIGR03934">
    <property type="entry name" value="TQXA_dom"/>
    <property type="match status" value="1"/>
</dbReference>
<keyword evidence="2" id="KW-0812">Transmembrane</keyword>
<organism evidence="5 6">
    <name type="scientific">Crossiella cryophila</name>
    <dbReference type="NCBI Taxonomy" id="43355"/>
    <lineage>
        <taxon>Bacteria</taxon>
        <taxon>Bacillati</taxon>
        <taxon>Actinomycetota</taxon>
        <taxon>Actinomycetes</taxon>
        <taxon>Pseudonocardiales</taxon>
        <taxon>Pseudonocardiaceae</taxon>
        <taxon>Crossiella</taxon>
    </lineage>
</organism>
<dbReference type="Gene3D" id="1.10.150.480">
    <property type="match status" value="1"/>
</dbReference>
<feature type="signal peptide" evidence="3">
    <location>
        <begin position="1"/>
        <end position="30"/>
    </location>
</feature>
<feature type="transmembrane region" description="Helical" evidence="2">
    <location>
        <begin position="356"/>
        <end position="378"/>
    </location>
</feature>
<feature type="compositionally biased region" description="Low complexity" evidence="1">
    <location>
        <begin position="312"/>
        <end position="340"/>
    </location>
</feature>
<accession>A0A7W7C607</accession>
<evidence type="ECO:0000313" key="6">
    <source>
        <dbReference type="Proteomes" id="UP000533598"/>
    </source>
</evidence>
<dbReference type="AlphaFoldDB" id="A0A7W7C607"/>
<keyword evidence="2" id="KW-0472">Membrane</keyword>
<dbReference type="InterPro" id="IPR013552">
    <property type="entry name" value="Thioester_dom"/>
</dbReference>
<dbReference type="EMBL" id="JACHMH010000001">
    <property type="protein sequence ID" value="MBB4675164.1"/>
    <property type="molecule type" value="Genomic_DNA"/>
</dbReference>
<evidence type="ECO:0000313" key="5">
    <source>
        <dbReference type="EMBL" id="MBB4675164.1"/>
    </source>
</evidence>